<accession>A0A238D049</accession>
<reference evidence="3 4" key="1">
    <citation type="submission" date="2016-06" db="EMBL/GenBank/DDBJ databases">
        <authorList>
            <person name="Kjaerup R.B."/>
            <person name="Dalgaard T.S."/>
            <person name="Juul-Madsen H.R."/>
        </authorList>
    </citation>
    <scope>NUCLEOTIDE SEQUENCE [LARGE SCALE GENOMIC DNA]</scope>
    <source>
        <strain evidence="3 4">DSM 16361</strain>
    </source>
</reference>
<name>A0A238D049_THIDL</name>
<dbReference type="PANTHER" id="PTHR30204">
    <property type="entry name" value="REDOX-CYCLING DRUG-SENSING TRANSCRIPTIONAL ACTIVATOR SOXR"/>
    <property type="match status" value="1"/>
</dbReference>
<keyword evidence="1" id="KW-0238">DNA-binding</keyword>
<sequence>MAEPSKSTYTITELAREFGLTPRAIRFYEEAGLLSPRRQGRQRVYAQRDRTRLKLTQRGKRLGMSLAEIKELVTMYESPRDTAPQLRRYLEVLALHRRDIEDRMADLQATMAEIGAYEAEARALLRDLGDEERPA</sequence>
<gene>
    <name evidence="3" type="ORF">THIARS_40267</name>
</gene>
<dbReference type="SUPFAM" id="SSF46955">
    <property type="entry name" value="Putative DNA-binding domain"/>
    <property type="match status" value="1"/>
</dbReference>
<feature type="domain" description="HTH merR-type" evidence="2">
    <location>
        <begin position="8"/>
        <end position="75"/>
    </location>
</feature>
<dbReference type="InterPro" id="IPR047057">
    <property type="entry name" value="MerR_fam"/>
</dbReference>
<evidence type="ECO:0000256" key="1">
    <source>
        <dbReference type="ARBA" id="ARBA00023125"/>
    </source>
</evidence>
<dbReference type="GO" id="GO:0003677">
    <property type="term" value="F:DNA binding"/>
    <property type="evidence" value="ECO:0007669"/>
    <property type="project" value="UniProtKB-KW"/>
</dbReference>
<evidence type="ECO:0000259" key="2">
    <source>
        <dbReference type="PROSITE" id="PS50937"/>
    </source>
</evidence>
<dbReference type="GO" id="GO:0003700">
    <property type="term" value="F:DNA-binding transcription factor activity"/>
    <property type="evidence" value="ECO:0007669"/>
    <property type="project" value="InterPro"/>
</dbReference>
<evidence type="ECO:0000313" key="3">
    <source>
        <dbReference type="EMBL" id="SBP86638.1"/>
    </source>
</evidence>
<dbReference type="Pfam" id="PF13411">
    <property type="entry name" value="MerR_1"/>
    <property type="match status" value="1"/>
</dbReference>
<dbReference type="OrthoDB" id="9803659at2"/>
<proteinExistence type="predicted"/>
<dbReference type="EMBL" id="FLMQ01000034">
    <property type="protein sequence ID" value="SBP86638.1"/>
    <property type="molecule type" value="Genomic_DNA"/>
</dbReference>
<dbReference type="CDD" id="cd04776">
    <property type="entry name" value="HTH_GnyR"/>
    <property type="match status" value="1"/>
</dbReference>
<dbReference type="PROSITE" id="PS50937">
    <property type="entry name" value="HTH_MERR_2"/>
    <property type="match status" value="1"/>
</dbReference>
<dbReference type="SMART" id="SM00422">
    <property type="entry name" value="HTH_MERR"/>
    <property type="match status" value="1"/>
</dbReference>
<dbReference type="RefSeq" id="WP_094159125.1">
    <property type="nucleotide sequence ID" value="NZ_LT592170.1"/>
</dbReference>
<dbReference type="AlphaFoldDB" id="A0A238D049"/>
<organism evidence="3 4">
    <name type="scientific">Thiomonas delicata</name>
    <name type="common">Thiomonas cuprina</name>
    <dbReference type="NCBI Taxonomy" id="364030"/>
    <lineage>
        <taxon>Bacteria</taxon>
        <taxon>Pseudomonadati</taxon>
        <taxon>Pseudomonadota</taxon>
        <taxon>Betaproteobacteria</taxon>
        <taxon>Burkholderiales</taxon>
        <taxon>Thiomonas</taxon>
    </lineage>
</organism>
<evidence type="ECO:0000313" key="4">
    <source>
        <dbReference type="Proteomes" id="UP000214566"/>
    </source>
</evidence>
<dbReference type="Gene3D" id="1.10.1660.10">
    <property type="match status" value="1"/>
</dbReference>
<dbReference type="Proteomes" id="UP000214566">
    <property type="component" value="Unassembled WGS sequence"/>
</dbReference>
<keyword evidence="4" id="KW-1185">Reference proteome</keyword>
<dbReference type="InterPro" id="IPR000551">
    <property type="entry name" value="MerR-type_HTH_dom"/>
</dbReference>
<protein>
    <submittedName>
        <fullName evidence="3">Putative Bacterial regulatory protein, MerR</fullName>
    </submittedName>
</protein>
<dbReference type="PANTHER" id="PTHR30204:SF58">
    <property type="entry name" value="HTH-TYPE TRANSCRIPTIONAL REGULATOR YFMP"/>
    <property type="match status" value="1"/>
</dbReference>
<dbReference type="InterPro" id="IPR009061">
    <property type="entry name" value="DNA-bd_dom_put_sf"/>
</dbReference>